<dbReference type="InterPro" id="IPR008254">
    <property type="entry name" value="Flavodoxin/NO_synth"/>
</dbReference>
<dbReference type="InterPro" id="IPR010086">
    <property type="entry name" value="Flavodoxin_lc"/>
</dbReference>
<dbReference type="PANTHER" id="PTHR42809:SF3">
    <property type="entry name" value="FLAVODOXIN 2"/>
    <property type="match status" value="1"/>
</dbReference>
<reference evidence="9 10" key="1">
    <citation type="submission" date="2019-03" db="EMBL/GenBank/DDBJ databases">
        <title>Genomic Encyclopedia of Archaeal and Bacterial Type Strains, Phase II (KMG-II): from individual species to whole genera.</title>
        <authorList>
            <person name="Goeker M."/>
        </authorList>
    </citation>
    <scope>NUCLEOTIDE SEQUENCE [LARGE SCALE GENOMIC DNA]</scope>
    <source>
        <strain evidence="9 10">DSM 15388</strain>
    </source>
</reference>
<feature type="domain" description="Flavodoxin-like" evidence="8">
    <location>
        <begin position="8"/>
        <end position="172"/>
    </location>
</feature>
<comment type="similarity">
    <text evidence="2 7">Belongs to the flavodoxin family.</text>
</comment>
<evidence type="ECO:0000256" key="5">
    <source>
        <dbReference type="ARBA" id="ARBA00022643"/>
    </source>
</evidence>
<evidence type="ECO:0000313" key="9">
    <source>
        <dbReference type="EMBL" id="TCS36743.1"/>
    </source>
</evidence>
<evidence type="ECO:0000256" key="4">
    <source>
        <dbReference type="ARBA" id="ARBA00022630"/>
    </source>
</evidence>
<dbReference type="Proteomes" id="UP000295793">
    <property type="component" value="Unassembled WGS sequence"/>
</dbReference>
<evidence type="ECO:0000256" key="6">
    <source>
        <dbReference type="ARBA" id="ARBA00022982"/>
    </source>
</evidence>
<gene>
    <name evidence="9" type="ORF">BCF53_12217</name>
</gene>
<dbReference type="GO" id="GO:0009055">
    <property type="term" value="F:electron transfer activity"/>
    <property type="evidence" value="ECO:0007669"/>
    <property type="project" value="UniProtKB-UniRule"/>
</dbReference>
<comment type="caution">
    <text evidence="9">The sequence shown here is derived from an EMBL/GenBank/DDBJ whole genome shotgun (WGS) entry which is preliminary data.</text>
</comment>
<dbReference type="InterPro" id="IPR050619">
    <property type="entry name" value="Flavodoxin"/>
</dbReference>
<evidence type="ECO:0000256" key="2">
    <source>
        <dbReference type="ARBA" id="ARBA00005267"/>
    </source>
</evidence>
<comment type="function">
    <text evidence="7">Low-potential electron donor to a number of redox enzymes.</text>
</comment>
<dbReference type="Pfam" id="PF00258">
    <property type="entry name" value="Flavodoxin_1"/>
    <property type="match status" value="1"/>
</dbReference>
<name>A0A4R3HVZ7_9GAMM</name>
<dbReference type="PIRSF" id="PIRSF038996">
    <property type="entry name" value="FldA"/>
    <property type="match status" value="1"/>
</dbReference>
<evidence type="ECO:0000313" key="10">
    <source>
        <dbReference type="Proteomes" id="UP000295793"/>
    </source>
</evidence>
<keyword evidence="4 7" id="KW-0285">Flavoprotein</keyword>
<dbReference type="InterPro" id="IPR029039">
    <property type="entry name" value="Flavoprotein-like_sf"/>
</dbReference>
<evidence type="ECO:0000256" key="7">
    <source>
        <dbReference type="PIRNR" id="PIRNR038996"/>
    </source>
</evidence>
<dbReference type="PROSITE" id="PS50902">
    <property type="entry name" value="FLAVODOXIN_LIKE"/>
    <property type="match status" value="1"/>
</dbReference>
<dbReference type="NCBIfam" id="NF006739">
    <property type="entry name" value="PRK09267.1-5"/>
    <property type="match status" value="1"/>
</dbReference>
<evidence type="ECO:0000256" key="3">
    <source>
        <dbReference type="ARBA" id="ARBA00022448"/>
    </source>
</evidence>
<comment type="cofactor">
    <cofactor evidence="1 7">
        <name>FMN</name>
        <dbReference type="ChEBI" id="CHEBI:58210"/>
    </cofactor>
</comment>
<organism evidence="9 10">
    <name type="scientific">Reinekea marinisedimentorum</name>
    <dbReference type="NCBI Taxonomy" id="230495"/>
    <lineage>
        <taxon>Bacteria</taxon>
        <taxon>Pseudomonadati</taxon>
        <taxon>Pseudomonadota</taxon>
        <taxon>Gammaproteobacteria</taxon>
        <taxon>Oceanospirillales</taxon>
        <taxon>Saccharospirillaceae</taxon>
        <taxon>Reinekea</taxon>
    </lineage>
</organism>
<protein>
    <recommendedName>
        <fullName evidence="7">Flavodoxin</fullName>
    </recommendedName>
</protein>
<accession>A0A4R3HVZ7</accession>
<dbReference type="RefSeq" id="WP_132703633.1">
    <property type="nucleotide sequence ID" value="NZ_SLZR01000022.1"/>
</dbReference>
<dbReference type="PANTHER" id="PTHR42809">
    <property type="entry name" value="FLAVODOXIN 2"/>
    <property type="match status" value="1"/>
</dbReference>
<sequence>MKLAQLNAGLFFGTDTGNTEEVGERIQKELASHGIEIELININESSPELLESFDFLIFGIPTWDFGGIQQDWEELEAEFLSCNLSGKLTALYGLGDQFGYGDYFLDAMGWLHERVLKTGATVIGAWPTEGYEFTESLALNEDRSAFCGLAIDEDQQFELTDERISKWVTQLIDECSQLLDEQSA</sequence>
<dbReference type="GO" id="GO:0010181">
    <property type="term" value="F:FMN binding"/>
    <property type="evidence" value="ECO:0007669"/>
    <property type="project" value="UniProtKB-UniRule"/>
</dbReference>
<keyword evidence="6 7" id="KW-0249">Electron transport</keyword>
<dbReference type="Gene3D" id="3.40.50.360">
    <property type="match status" value="1"/>
</dbReference>
<dbReference type="EMBL" id="SLZR01000022">
    <property type="protein sequence ID" value="TCS36743.1"/>
    <property type="molecule type" value="Genomic_DNA"/>
</dbReference>
<dbReference type="SUPFAM" id="SSF52218">
    <property type="entry name" value="Flavoproteins"/>
    <property type="match status" value="1"/>
</dbReference>
<evidence type="ECO:0000256" key="1">
    <source>
        <dbReference type="ARBA" id="ARBA00001917"/>
    </source>
</evidence>
<proteinExistence type="inferred from homology"/>
<dbReference type="OrthoDB" id="359268at2"/>
<dbReference type="NCBIfam" id="TIGR01752">
    <property type="entry name" value="flav_long"/>
    <property type="match status" value="1"/>
</dbReference>
<dbReference type="AlphaFoldDB" id="A0A4R3HVZ7"/>
<keyword evidence="3 7" id="KW-0813">Transport</keyword>
<keyword evidence="5 7" id="KW-0288">FMN</keyword>
<keyword evidence="10" id="KW-1185">Reference proteome</keyword>
<evidence type="ECO:0000259" key="8">
    <source>
        <dbReference type="PROSITE" id="PS50902"/>
    </source>
</evidence>